<dbReference type="SMART" id="SM00646">
    <property type="entry name" value="Ami_3"/>
    <property type="match status" value="1"/>
</dbReference>
<dbReference type="GO" id="GO:0009253">
    <property type="term" value="P:peptidoglycan catabolic process"/>
    <property type="evidence" value="ECO:0007669"/>
    <property type="project" value="InterPro"/>
</dbReference>
<dbReference type="OrthoDB" id="1721079at2"/>
<evidence type="ECO:0000256" key="1">
    <source>
        <dbReference type="ARBA" id="ARBA00022801"/>
    </source>
</evidence>
<sequence>MVLVTNLWSSVSHPNNSIVGVDFYPDLTNFEVSRLDSLRYNITFQNASLNFPPTSIFPLDGLVDNVELSQNKDHIELYVTLTHPTNIDYKTIGKCPEQVKLYFDRTPLVNLLKNKHIVIDPSHGGSDYGSISPTSLLEKEVTLDLAYRSKELLEKYQAYVTLLRTSDKDPLPTRKKQNKITSINPDLMISLHTGNDVKGKVIGSRTGFFKTSSQGKKIANIMQKALYKKLIFPNGGIFKTNVSLLKTLPDKSIRVEILNITSRLEEGWMRDDGFRDIMVQGLFNGIKDIFNYSTT</sequence>
<dbReference type="RefSeq" id="WP_089022335.1">
    <property type="nucleotide sequence ID" value="NZ_NIQC01000001.1"/>
</dbReference>
<evidence type="ECO:0000259" key="2">
    <source>
        <dbReference type="SMART" id="SM00646"/>
    </source>
</evidence>
<dbReference type="Pfam" id="PF01520">
    <property type="entry name" value="Amidase_3"/>
    <property type="match status" value="1"/>
</dbReference>
<dbReference type="Gene3D" id="3.40.630.40">
    <property type="entry name" value="Zn-dependent exopeptidases"/>
    <property type="match status" value="1"/>
</dbReference>
<evidence type="ECO:0000313" key="4">
    <source>
        <dbReference type="Proteomes" id="UP000214588"/>
    </source>
</evidence>
<organism evidence="3 4">
    <name type="scientific">Natranaerobius trueperi</name>
    <dbReference type="NCBI Taxonomy" id="759412"/>
    <lineage>
        <taxon>Bacteria</taxon>
        <taxon>Bacillati</taxon>
        <taxon>Bacillota</taxon>
        <taxon>Clostridia</taxon>
        <taxon>Natranaerobiales</taxon>
        <taxon>Natranaerobiaceae</taxon>
        <taxon>Natranaerobius</taxon>
    </lineage>
</organism>
<dbReference type="PANTHER" id="PTHR30404:SF0">
    <property type="entry name" value="N-ACETYLMURAMOYL-L-ALANINE AMIDASE AMIC"/>
    <property type="match status" value="1"/>
</dbReference>
<protein>
    <recommendedName>
        <fullName evidence="2">MurNAc-LAA domain-containing protein</fullName>
    </recommendedName>
</protein>
<dbReference type="EMBL" id="NIQC01000001">
    <property type="protein sequence ID" value="OWZ84911.1"/>
    <property type="molecule type" value="Genomic_DNA"/>
</dbReference>
<feature type="domain" description="MurNAc-LAA" evidence="2">
    <location>
        <begin position="177"/>
        <end position="287"/>
    </location>
</feature>
<evidence type="ECO:0000313" key="3">
    <source>
        <dbReference type="EMBL" id="OWZ84911.1"/>
    </source>
</evidence>
<dbReference type="AlphaFoldDB" id="A0A226C152"/>
<dbReference type="Proteomes" id="UP000214588">
    <property type="component" value="Unassembled WGS sequence"/>
</dbReference>
<dbReference type="PANTHER" id="PTHR30404">
    <property type="entry name" value="N-ACETYLMURAMOYL-L-ALANINE AMIDASE"/>
    <property type="match status" value="1"/>
</dbReference>
<dbReference type="GO" id="GO:0008745">
    <property type="term" value="F:N-acetylmuramoyl-L-alanine amidase activity"/>
    <property type="evidence" value="ECO:0007669"/>
    <property type="project" value="InterPro"/>
</dbReference>
<keyword evidence="4" id="KW-1185">Reference proteome</keyword>
<proteinExistence type="predicted"/>
<gene>
    <name evidence="3" type="ORF">CDO51_00460</name>
</gene>
<reference evidence="3 4" key="1">
    <citation type="submission" date="2017-06" db="EMBL/GenBank/DDBJ databases">
        <title>Draft Genome Sequence of Natranaerobius trueperi halophilic, alkalithermophilic bacteria from soda lakes.</title>
        <authorList>
            <person name="Zhao B."/>
        </authorList>
    </citation>
    <scope>NUCLEOTIDE SEQUENCE [LARGE SCALE GENOMIC DNA]</scope>
    <source>
        <strain evidence="3 4">DSM 18760</strain>
    </source>
</reference>
<dbReference type="CDD" id="cd02696">
    <property type="entry name" value="MurNAc-LAA"/>
    <property type="match status" value="1"/>
</dbReference>
<dbReference type="InterPro" id="IPR050695">
    <property type="entry name" value="N-acetylmuramoyl_amidase_3"/>
</dbReference>
<comment type="caution">
    <text evidence="3">The sequence shown here is derived from an EMBL/GenBank/DDBJ whole genome shotgun (WGS) entry which is preliminary data.</text>
</comment>
<dbReference type="GO" id="GO:0030288">
    <property type="term" value="C:outer membrane-bounded periplasmic space"/>
    <property type="evidence" value="ECO:0007669"/>
    <property type="project" value="TreeGrafter"/>
</dbReference>
<keyword evidence="1" id="KW-0378">Hydrolase</keyword>
<dbReference type="InterPro" id="IPR002508">
    <property type="entry name" value="MurNAc-LAA_cat"/>
</dbReference>
<accession>A0A226C152</accession>
<name>A0A226C152_9FIRM</name>
<dbReference type="SUPFAM" id="SSF53187">
    <property type="entry name" value="Zn-dependent exopeptidases"/>
    <property type="match status" value="1"/>
</dbReference>